<organism evidence="3 4">
    <name type="scientific">Mytilus edulis</name>
    <name type="common">Blue mussel</name>
    <dbReference type="NCBI Taxonomy" id="6550"/>
    <lineage>
        <taxon>Eukaryota</taxon>
        <taxon>Metazoa</taxon>
        <taxon>Spiralia</taxon>
        <taxon>Lophotrochozoa</taxon>
        <taxon>Mollusca</taxon>
        <taxon>Bivalvia</taxon>
        <taxon>Autobranchia</taxon>
        <taxon>Pteriomorphia</taxon>
        <taxon>Mytilida</taxon>
        <taxon>Mytiloidea</taxon>
        <taxon>Mytilidae</taxon>
        <taxon>Mytilinae</taxon>
        <taxon>Mytilus</taxon>
    </lineage>
</organism>
<dbReference type="Gene3D" id="2.60.40.10">
    <property type="entry name" value="Immunoglobulins"/>
    <property type="match status" value="4"/>
</dbReference>
<dbReference type="SMART" id="SM00408">
    <property type="entry name" value="IGc2"/>
    <property type="match status" value="4"/>
</dbReference>
<comment type="caution">
    <text evidence="3">The sequence shown here is derived from an EMBL/GenBank/DDBJ whole genome shotgun (WGS) entry which is preliminary data.</text>
</comment>
<dbReference type="GO" id="GO:0019903">
    <property type="term" value="F:protein phosphatase binding"/>
    <property type="evidence" value="ECO:0007669"/>
    <property type="project" value="TreeGrafter"/>
</dbReference>
<dbReference type="PRINTS" id="PR01832">
    <property type="entry name" value="VEGFRECEPTOR"/>
</dbReference>
<dbReference type="Proteomes" id="UP000683360">
    <property type="component" value="Unassembled WGS sequence"/>
</dbReference>
<gene>
    <name evidence="3" type="ORF">MEDL_21917</name>
</gene>
<evidence type="ECO:0000259" key="2">
    <source>
        <dbReference type="PROSITE" id="PS50835"/>
    </source>
</evidence>
<feature type="domain" description="Ig-like" evidence="2">
    <location>
        <begin position="50"/>
        <end position="145"/>
    </location>
</feature>
<dbReference type="AlphaFoldDB" id="A0A8S3RHQ3"/>
<reference evidence="3" key="1">
    <citation type="submission" date="2021-03" db="EMBL/GenBank/DDBJ databases">
        <authorList>
            <person name="Bekaert M."/>
        </authorList>
    </citation>
    <scope>NUCLEOTIDE SEQUENCE</scope>
</reference>
<sequence>MFRTLKVLLFFCTISVTSTLDSGLYTCYIKTYNKTIQGNSTRLEIKGALPTINVESNPLSGIYGIAITLYVNISATPSVNHIYWTKVNENSEMITISSRSTGYEGGNTSVPSLTISNPVFTDKGLYKCHARNPFGVGHSNTIYIDIKGDVPIVSLDAYEFKVPYGSLVSLNCTVTAFPNHTRVYWKKHKNDIITTITQETEGISGSSIDSPTLIIKFVTLTDTGSYMCFAENSVGIGSSRSTLLTVTGGRPIVTIGRTMYSAVYGTPLLCIVKSLKITSETAGIRGVKEDDPSLTINFVTISDEGLYTCVAVNIVGTGKSQSLRLSVDAAAPLVTAMFPSYSATENSRVTLLCTVNSKPEHTHVYWQKEAVGSVTILKKGTTGIVGSSLDNPSITFTNVGRGDSGHYICFATNTIGTGSSRTILLEVEALIESATTANILIVTQKPVDNTVSEYDITDSIDLKSHYYIFLN</sequence>
<feature type="chain" id="PRO_5035862692" evidence="1">
    <location>
        <begin position="20"/>
        <end position="471"/>
    </location>
</feature>
<dbReference type="PANTHER" id="PTHR46958:SF1">
    <property type="entry name" value="B-CELL RECEPTOR CD22"/>
    <property type="match status" value="1"/>
</dbReference>
<dbReference type="Pfam" id="PF13927">
    <property type="entry name" value="Ig_3"/>
    <property type="match status" value="3"/>
</dbReference>
<feature type="domain" description="Ig-like" evidence="2">
    <location>
        <begin position="151"/>
        <end position="245"/>
    </location>
</feature>
<dbReference type="CDD" id="cd00096">
    <property type="entry name" value="Ig"/>
    <property type="match status" value="2"/>
</dbReference>
<keyword evidence="1" id="KW-0732">Signal</keyword>
<dbReference type="GO" id="GO:0005769">
    <property type="term" value="C:early endosome"/>
    <property type="evidence" value="ECO:0007669"/>
    <property type="project" value="TreeGrafter"/>
</dbReference>
<feature type="domain" description="Ig-like" evidence="2">
    <location>
        <begin position="332"/>
        <end position="424"/>
    </location>
</feature>
<dbReference type="SUPFAM" id="SSF48726">
    <property type="entry name" value="Immunoglobulin"/>
    <property type="match status" value="4"/>
</dbReference>
<dbReference type="SMART" id="SM00409">
    <property type="entry name" value="IG"/>
    <property type="match status" value="4"/>
</dbReference>
<name>A0A8S3RHQ3_MYTED</name>
<dbReference type="GO" id="GO:0033691">
    <property type="term" value="F:sialic acid binding"/>
    <property type="evidence" value="ECO:0007669"/>
    <property type="project" value="TreeGrafter"/>
</dbReference>
<dbReference type="InterPro" id="IPR003599">
    <property type="entry name" value="Ig_sub"/>
</dbReference>
<dbReference type="GO" id="GO:0042609">
    <property type="term" value="F:CD4 receptor binding"/>
    <property type="evidence" value="ECO:0007669"/>
    <property type="project" value="TreeGrafter"/>
</dbReference>
<accession>A0A8S3RHQ3</accession>
<proteinExistence type="predicted"/>
<protein>
    <submittedName>
        <fullName evidence="3">HMCN</fullName>
    </submittedName>
</protein>
<dbReference type="InterPro" id="IPR003598">
    <property type="entry name" value="Ig_sub2"/>
</dbReference>
<keyword evidence="4" id="KW-1185">Reference proteome</keyword>
<dbReference type="PANTHER" id="PTHR46958">
    <property type="entry name" value="B-CELL RECEPTOR CD22"/>
    <property type="match status" value="1"/>
</dbReference>
<dbReference type="InterPro" id="IPR007110">
    <property type="entry name" value="Ig-like_dom"/>
</dbReference>
<dbReference type="InterPro" id="IPR013783">
    <property type="entry name" value="Ig-like_fold"/>
</dbReference>
<evidence type="ECO:0000313" key="4">
    <source>
        <dbReference type="Proteomes" id="UP000683360"/>
    </source>
</evidence>
<dbReference type="GO" id="GO:0070062">
    <property type="term" value="C:extracellular exosome"/>
    <property type="evidence" value="ECO:0007669"/>
    <property type="project" value="TreeGrafter"/>
</dbReference>
<feature type="domain" description="Ig-like" evidence="2">
    <location>
        <begin position="251"/>
        <end position="326"/>
    </location>
</feature>
<dbReference type="GO" id="GO:0050859">
    <property type="term" value="P:negative regulation of B cell receptor signaling pathway"/>
    <property type="evidence" value="ECO:0007669"/>
    <property type="project" value="TreeGrafter"/>
</dbReference>
<evidence type="ECO:0000313" key="3">
    <source>
        <dbReference type="EMBL" id="CAG2207667.1"/>
    </source>
</evidence>
<dbReference type="InterPro" id="IPR036179">
    <property type="entry name" value="Ig-like_dom_sf"/>
</dbReference>
<dbReference type="GO" id="GO:0055037">
    <property type="term" value="C:recycling endosome"/>
    <property type="evidence" value="ECO:0007669"/>
    <property type="project" value="TreeGrafter"/>
</dbReference>
<dbReference type="EMBL" id="CAJPWZ010001085">
    <property type="protein sequence ID" value="CAG2207667.1"/>
    <property type="molecule type" value="Genomic_DNA"/>
</dbReference>
<dbReference type="PROSITE" id="PS50835">
    <property type="entry name" value="IG_LIKE"/>
    <property type="match status" value="4"/>
</dbReference>
<feature type="signal peptide" evidence="1">
    <location>
        <begin position="1"/>
        <end position="19"/>
    </location>
</feature>
<dbReference type="OrthoDB" id="6135796at2759"/>
<dbReference type="GO" id="GO:0009897">
    <property type="term" value="C:external side of plasma membrane"/>
    <property type="evidence" value="ECO:0007669"/>
    <property type="project" value="TreeGrafter"/>
</dbReference>
<evidence type="ECO:0000256" key="1">
    <source>
        <dbReference type="SAM" id="SignalP"/>
    </source>
</evidence>